<evidence type="ECO:0000256" key="6">
    <source>
        <dbReference type="ARBA" id="ARBA00022741"/>
    </source>
</evidence>
<proteinExistence type="inferred from homology"/>
<dbReference type="Gene3D" id="1.20.1050.90">
    <property type="entry name" value="RecF/RecN/SMC, N-terminal domain"/>
    <property type="match status" value="1"/>
</dbReference>
<dbReference type="OrthoDB" id="9803889at2"/>
<dbReference type="GO" id="GO:0000731">
    <property type="term" value="P:DNA synthesis involved in DNA repair"/>
    <property type="evidence" value="ECO:0007669"/>
    <property type="project" value="TreeGrafter"/>
</dbReference>
<evidence type="ECO:0000256" key="8">
    <source>
        <dbReference type="ARBA" id="ARBA00022840"/>
    </source>
</evidence>
<dbReference type="HAMAP" id="MF_00365">
    <property type="entry name" value="RecF"/>
    <property type="match status" value="1"/>
</dbReference>
<dbReference type="PANTHER" id="PTHR32182:SF0">
    <property type="entry name" value="DNA REPLICATION AND REPAIR PROTEIN RECF"/>
    <property type="match status" value="1"/>
</dbReference>
<dbReference type="GO" id="GO:0003697">
    <property type="term" value="F:single-stranded DNA binding"/>
    <property type="evidence" value="ECO:0007669"/>
    <property type="project" value="UniProtKB-UniRule"/>
</dbReference>
<keyword evidence="9 13" id="KW-0238">DNA-binding</keyword>
<comment type="subcellular location">
    <subcellularLocation>
        <location evidence="1 13 14">Cytoplasm</location>
    </subcellularLocation>
</comment>
<evidence type="ECO:0000256" key="3">
    <source>
        <dbReference type="ARBA" id="ARBA00020170"/>
    </source>
</evidence>
<sequence>MYVRQLSLRDFRSWESVTLQLGPGATVFTGRNGFGKTNLLESLFYLANLRSHRVGSDQNLLRSGTSDAKISATVENSGRELTVEVVVTPGRANRAAINGAPARKARDVLGILRTVMFAPEDLLLIRGDPGERRRFLDDLAAMRGPRFVAARADYDRVLRQRSALLKTAAAAMRRGGQDAASVVSTLDVWDGQLAAHGAQVTAARLDTVAALAPHVIAAYASIAPHSRPVAMRYRASAGAEIDGDGSPAPGAADVEYIEAVLLTRLAELRAKEIERGVCLVGPHRDDLDLHLGADLAKGYASHGESWSLALALRLGSVELVRSDGVEPVLMLDDVFAELDARRRSHLVDFVAGAEQLLITAAVAEDIPDEIGGRRVEVSVEDVEPGGRRSVLR</sequence>
<keyword evidence="6 13" id="KW-0547">Nucleotide-binding</keyword>
<keyword evidence="8 13" id="KW-0067">ATP-binding</keyword>
<dbReference type="GO" id="GO:0006260">
    <property type="term" value="P:DNA replication"/>
    <property type="evidence" value="ECO:0007669"/>
    <property type="project" value="UniProtKB-UniRule"/>
</dbReference>
<dbReference type="InterPro" id="IPR001238">
    <property type="entry name" value="DNA-binding_RecF"/>
</dbReference>
<organism evidence="16 17">
    <name type="scientific">Williamsia sterculiae</name>
    <dbReference type="NCBI Taxonomy" id="1344003"/>
    <lineage>
        <taxon>Bacteria</taxon>
        <taxon>Bacillati</taxon>
        <taxon>Actinomycetota</taxon>
        <taxon>Actinomycetes</taxon>
        <taxon>Mycobacteriales</taxon>
        <taxon>Nocardiaceae</taxon>
        <taxon>Williamsia</taxon>
    </lineage>
</organism>
<name>A0A1N7FG24_9NOCA</name>
<dbReference type="GO" id="GO:0006302">
    <property type="term" value="P:double-strand break repair"/>
    <property type="evidence" value="ECO:0007669"/>
    <property type="project" value="TreeGrafter"/>
</dbReference>
<keyword evidence="7 13" id="KW-0227">DNA damage</keyword>
<evidence type="ECO:0000256" key="7">
    <source>
        <dbReference type="ARBA" id="ARBA00022763"/>
    </source>
</evidence>
<keyword evidence="4 13" id="KW-0963">Cytoplasm</keyword>
<dbReference type="RefSeq" id="WP_076479100.1">
    <property type="nucleotide sequence ID" value="NZ_FTNT01000005.1"/>
</dbReference>
<keyword evidence="10 13" id="KW-0234">DNA repair</keyword>
<evidence type="ECO:0000259" key="15">
    <source>
        <dbReference type="Pfam" id="PF02463"/>
    </source>
</evidence>
<dbReference type="EMBL" id="FTNT01000005">
    <property type="protein sequence ID" value="SIR99185.1"/>
    <property type="molecule type" value="Genomic_DNA"/>
</dbReference>
<dbReference type="InterPro" id="IPR042174">
    <property type="entry name" value="RecF_2"/>
</dbReference>
<dbReference type="InterPro" id="IPR003395">
    <property type="entry name" value="RecF/RecN/SMC_N"/>
</dbReference>
<evidence type="ECO:0000256" key="9">
    <source>
        <dbReference type="ARBA" id="ARBA00023125"/>
    </source>
</evidence>
<evidence type="ECO:0000313" key="17">
    <source>
        <dbReference type="Proteomes" id="UP000186218"/>
    </source>
</evidence>
<comment type="similarity">
    <text evidence="2 13 14">Belongs to the RecF family.</text>
</comment>
<evidence type="ECO:0000256" key="2">
    <source>
        <dbReference type="ARBA" id="ARBA00008016"/>
    </source>
</evidence>
<dbReference type="AlphaFoldDB" id="A0A1N7FG24"/>
<protein>
    <recommendedName>
        <fullName evidence="3 13">DNA replication and repair protein RecF</fullName>
    </recommendedName>
</protein>
<gene>
    <name evidence="13" type="primary">recF</name>
    <name evidence="16" type="ORF">SAMN05445060_2024</name>
</gene>
<evidence type="ECO:0000256" key="5">
    <source>
        <dbReference type="ARBA" id="ARBA00022705"/>
    </source>
</evidence>
<dbReference type="Pfam" id="PF02463">
    <property type="entry name" value="SMC_N"/>
    <property type="match status" value="1"/>
</dbReference>
<keyword evidence="5 13" id="KW-0235">DNA replication</keyword>
<evidence type="ECO:0000256" key="13">
    <source>
        <dbReference type="HAMAP-Rule" id="MF_00365"/>
    </source>
</evidence>
<dbReference type="Gene3D" id="3.40.50.300">
    <property type="entry name" value="P-loop containing nucleotide triphosphate hydrolases"/>
    <property type="match status" value="1"/>
</dbReference>
<evidence type="ECO:0000313" key="16">
    <source>
        <dbReference type="EMBL" id="SIR99185.1"/>
    </source>
</evidence>
<evidence type="ECO:0000256" key="4">
    <source>
        <dbReference type="ARBA" id="ARBA00022490"/>
    </source>
</evidence>
<dbReference type="PANTHER" id="PTHR32182">
    <property type="entry name" value="DNA REPLICATION AND REPAIR PROTEIN RECF"/>
    <property type="match status" value="1"/>
</dbReference>
<reference evidence="16 17" key="1">
    <citation type="submission" date="2017-01" db="EMBL/GenBank/DDBJ databases">
        <authorList>
            <person name="Mah S.A."/>
            <person name="Swanson W.J."/>
            <person name="Moy G.W."/>
            <person name="Vacquier V.D."/>
        </authorList>
    </citation>
    <scope>NUCLEOTIDE SEQUENCE [LARGE SCALE GENOMIC DNA]</scope>
    <source>
        <strain evidence="16 17">CPCC 203464</strain>
    </source>
</reference>
<dbReference type="Proteomes" id="UP000186218">
    <property type="component" value="Unassembled WGS sequence"/>
</dbReference>
<feature type="binding site" evidence="13">
    <location>
        <begin position="30"/>
        <end position="37"/>
    </location>
    <ligand>
        <name>ATP</name>
        <dbReference type="ChEBI" id="CHEBI:30616"/>
    </ligand>
</feature>
<evidence type="ECO:0000256" key="11">
    <source>
        <dbReference type="ARBA" id="ARBA00023236"/>
    </source>
</evidence>
<dbReference type="GO" id="GO:0009432">
    <property type="term" value="P:SOS response"/>
    <property type="evidence" value="ECO:0007669"/>
    <property type="project" value="UniProtKB-UniRule"/>
</dbReference>
<dbReference type="GO" id="GO:0005737">
    <property type="term" value="C:cytoplasm"/>
    <property type="evidence" value="ECO:0007669"/>
    <property type="project" value="UniProtKB-SubCell"/>
</dbReference>
<dbReference type="PROSITE" id="PS00617">
    <property type="entry name" value="RECF_1"/>
    <property type="match status" value="1"/>
</dbReference>
<dbReference type="GO" id="GO:0005524">
    <property type="term" value="F:ATP binding"/>
    <property type="evidence" value="ECO:0007669"/>
    <property type="project" value="UniProtKB-UniRule"/>
</dbReference>
<keyword evidence="11 13" id="KW-0742">SOS response</keyword>
<dbReference type="NCBIfam" id="TIGR00611">
    <property type="entry name" value="recf"/>
    <property type="match status" value="1"/>
</dbReference>
<keyword evidence="17" id="KW-1185">Reference proteome</keyword>
<evidence type="ECO:0000256" key="10">
    <source>
        <dbReference type="ARBA" id="ARBA00023204"/>
    </source>
</evidence>
<dbReference type="PROSITE" id="PS00618">
    <property type="entry name" value="RECF_2"/>
    <property type="match status" value="1"/>
</dbReference>
<accession>A0A1N7FG24</accession>
<evidence type="ECO:0000256" key="1">
    <source>
        <dbReference type="ARBA" id="ARBA00004496"/>
    </source>
</evidence>
<dbReference type="SUPFAM" id="SSF52540">
    <property type="entry name" value="P-loop containing nucleoside triphosphate hydrolases"/>
    <property type="match status" value="1"/>
</dbReference>
<feature type="domain" description="RecF/RecN/SMC N-terminal" evidence="15">
    <location>
        <begin position="2"/>
        <end position="360"/>
    </location>
</feature>
<dbReference type="InterPro" id="IPR018078">
    <property type="entry name" value="DNA-binding_RecF_CS"/>
</dbReference>
<evidence type="ECO:0000256" key="12">
    <source>
        <dbReference type="ARBA" id="ARBA00025401"/>
    </source>
</evidence>
<dbReference type="InterPro" id="IPR027417">
    <property type="entry name" value="P-loop_NTPase"/>
</dbReference>
<evidence type="ECO:0000256" key="14">
    <source>
        <dbReference type="RuleBase" id="RU000578"/>
    </source>
</evidence>
<dbReference type="STRING" id="1344003.SAMN05445060_2024"/>
<comment type="function">
    <text evidence="12 13 14">The RecF protein is involved in DNA metabolism; it is required for DNA replication and normal SOS inducibility. RecF binds preferentially to single-stranded, linear DNA. It also seems to bind ATP.</text>
</comment>